<dbReference type="CDD" id="cd03674">
    <property type="entry name" value="NUDIX_Hydrolase"/>
    <property type="match status" value="1"/>
</dbReference>
<dbReference type="AlphaFoldDB" id="A0A5R9PCF1"/>
<feature type="domain" description="Nudix hydrolase" evidence="1">
    <location>
        <begin position="55"/>
        <end position="189"/>
    </location>
</feature>
<proteinExistence type="predicted"/>
<dbReference type="Gene3D" id="3.90.79.10">
    <property type="entry name" value="Nucleoside Triphosphate Pyrophosphohydrolase"/>
    <property type="match status" value="1"/>
</dbReference>
<protein>
    <submittedName>
        <fullName evidence="2">NUDIX domain-containing protein</fullName>
    </submittedName>
</protein>
<dbReference type="Proteomes" id="UP000308508">
    <property type="component" value="Unassembled WGS sequence"/>
</dbReference>
<reference evidence="2 3" key="1">
    <citation type="submission" date="2019-04" db="EMBL/GenBank/DDBJ databases">
        <authorList>
            <person name="Grouzdev D.S."/>
            <person name="Nazina T.N."/>
        </authorList>
    </citation>
    <scope>NUCLEOTIDE SEQUENCE [LARGE SCALE GENOMIC DNA]</scope>
    <source>
        <strain evidence="2 3">SHC 3-19</strain>
    </source>
</reference>
<keyword evidence="3" id="KW-1185">Reference proteome</keyword>
<dbReference type="GO" id="GO:0003824">
    <property type="term" value="F:catalytic activity"/>
    <property type="evidence" value="ECO:0007669"/>
    <property type="project" value="UniProtKB-ARBA"/>
</dbReference>
<dbReference type="InterPro" id="IPR015797">
    <property type="entry name" value="NUDIX_hydrolase-like_dom_sf"/>
</dbReference>
<sequence length="191" mass="21713">MRRIQIPRSKTAMDAALQAALDDYAARWPDEAATVALFRDLLADAENPFRRERLAGHFTASCWLVDRSGTRVLLTHHRKLRLWLQLGGHADGQRELPLAALREAEEESGLACLRVSDAIFDLDRHWIPEHKSVPAHWHYDVRYVVHAGDDEAYTISEESLDLAWRRIDELAADPATDASVRRMAGKWLARG</sequence>
<dbReference type="STRING" id="1123377.GCA_000423885_00173"/>
<dbReference type="PROSITE" id="PS51462">
    <property type="entry name" value="NUDIX"/>
    <property type="match status" value="1"/>
</dbReference>
<organism evidence="2 3">
    <name type="scientific">Thermomonas fusca</name>
    <dbReference type="NCBI Taxonomy" id="215690"/>
    <lineage>
        <taxon>Bacteria</taxon>
        <taxon>Pseudomonadati</taxon>
        <taxon>Pseudomonadota</taxon>
        <taxon>Gammaproteobacteria</taxon>
        <taxon>Lysobacterales</taxon>
        <taxon>Lysobacteraceae</taxon>
        <taxon>Thermomonas</taxon>
    </lineage>
</organism>
<dbReference type="SUPFAM" id="SSF55811">
    <property type="entry name" value="Nudix"/>
    <property type="match status" value="1"/>
</dbReference>
<evidence type="ECO:0000259" key="1">
    <source>
        <dbReference type="PROSITE" id="PS51462"/>
    </source>
</evidence>
<accession>A0A5R9PCF1</accession>
<evidence type="ECO:0000313" key="3">
    <source>
        <dbReference type="Proteomes" id="UP000308508"/>
    </source>
</evidence>
<dbReference type="EMBL" id="SROY01000004">
    <property type="protein sequence ID" value="TLX21204.1"/>
    <property type="molecule type" value="Genomic_DNA"/>
</dbReference>
<gene>
    <name evidence="2" type="ORF">E5S66_09630</name>
</gene>
<comment type="caution">
    <text evidence="2">The sequence shown here is derived from an EMBL/GenBank/DDBJ whole genome shotgun (WGS) entry which is preliminary data.</text>
</comment>
<dbReference type="Pfam" id="PF00293">
    <property type="entry name" value="NUDIX"/>
    <property type="match status" value="1"/>
</dbReference>
<dbReference type="InterPro" id="IPR000086">
    <property type="entry name" value="NUDIX_hydrolase_dom"/>
</dbReference>
<evidence type="ECO:0000313" key="2">
    <source>
        <dbReference type="EMBL" id="TLX21204.1"/>
    </source>
</evidence>
<name>A0A5R9PCF1_9GAMM</name>